<dbReference type="PANTHER" id="PTHR43443">
    <property type="entry name" value="3-HEXULOSE-6-PHOSPHATE ISOMERASE"/>
    <property type="match status" value="1"/>
</dbReference>
<dbReference type="InterPro" id="IPR046348">
    <property type="entry name" value="SIS_dom_sf"/>
</dbReference>
<dbReference type="Pfam" id="PF01380">
    <property type="entry name" value="SIS"/>
    <property type="match status" value="1"/>
</dbReference>
<dbReference type="SUPFAM" id="SSF53697">
    <property type="entry name" value="SIS domain"/>
    <property type="match status" value="1"/>
</dbReference>
<feature type="domain" description="SIS" evidence="2">
    <location>
        <begin position="29"/>
        <end position="172"/>
    </location>
</feature>
<evidence type="ECO:0000313" key="3">
    <source>
        <dbReference type="EMBL" id="MED5017496.1"/>
    </source>
</evidence>
<protein>
    <submittedName>
        <fullName evidence="3">6-phospho-3-hexuloisomerase</fullName>
    </submittedName>
</protein>
<organism evidence="3 4">
    <name type="scientific">Paenibacillus chibensis</name>
    <dbReference type="NCBI Taxonomy" id="59846"/>
    <lineage>
        <taxon>Bacteria</taxon>
        <taxon>Bacillati</taxon>
        <taxon>Bacillota</taxon>
        <taxon>Bacilli</taxon>
        <taxon>Bacillales</taxon>
        <taxon>Paenibacillaceae</taxon>
        <taxon>Paenibacillus</taxon>
    </lineage>
</organism>
<sequence>MNTVQYAAEIVKELQRSVALISEEKAQELADRIRNARKVFVAGAGRSGLMGKAFAMRLMHMGIDAYVIGETITPGIGPDDLLIVGSGSGETQSLVAMARKAKQLGALVGAVFIRPESSLAGLSDFGVEVPAATKDQTQDQAVTIQPMGSLFEQTLLILYDAVILKLMEQTDQDSGQMFGNHANLE</sequence>
<dbReference type="Gene3D" id="3.40.50.10490">
    <property type="entry name" value="Glucose-6-phosphate isomerase like protein, domain 1"/>
    <property type="match status" value="1"/>
</dbReference>
<dbReference type="NCBIfam" id="TIGR03127">
    <property type="entry name" value="RuMP_HxlB"/>
    <property type="match status" value="1"/>
</dbReference>
<dbReference type="InterPro" id="IPR017552">
    <property type="entry name" value="PHI/rmpB"/>
</dbReference>
<dbReference type="RefSeq" id="WP_328277227.1">
    <property type="nucleotide sequence ID" value="NZ_JARTLD010000025.1"/>
</dbReference>
<dbReference type="InterPro" id="IPR001347">
    <property type="entry name" value="SIS_dom"/>
</dbReference>
<evidence type="ECO:0000259" key="2">
    <source>
        <dbReference type="PROSITE" id="PS51464"/>
    </source>
</evidence>
<comment type="similarity">
    <text evidence="1">Belongs to the SIS family. PHI subfamily.</text>
</comment>
<dbReference type="EMBL" id="JARTLD010000025">
    <property type="protein sequence ID" value="MED5017496.1"/>
    <property type="molecule type" value="Genomic_DNA"/>
</dbReference>
<dbReference type="CDD" id="cd05005">
    <property type="entry name" value="SIS_PHI"/>
    <property type="match status" value="1"/>
</dbReference>
<name>A0ABU6PRK0_9BACL</name>
<comment type="caution">
    <text evidence="3">The sequence shown here is derived from an EMBL/GenBank/DDBJ whole genome shotgun (WGS) entry which is preliminary data.</text>
</comment>
<accession>A0ABU6PRK0</accession>
<dbReference type="Proteomes" id="UP001343257">
    <property type="component" value="Unassembled WGS sequence"/>
</dbReference>
<dbReference type="PROSITE" id="PS51464">
    <property type="entry name" value="SIS"/>
    <property type="match status" value="1"/>
</dbReference>
<evidence type="ECO:0000313" key="4">
    <source>
        <dbReference type="Proteomes" id="UP001343257"/>
    </source>
</evidence>
<gene>
    <name evidence="3" type="primary">hxlB</name>
    <name evidence="3" type="ORF">P9847_09310</name>
</gene>
<dbReference type="PANTHER" id="PTHR43443:SF1">
    <property type="entry name" value="3-HEXULOSE-6-PHOSPHATE ISOMERASE"/>
    <property type="match status" value="1"/>
</dbReference>
<proteinExistence type="inferred from homology"/>
<keyword evidence="4" id="KW-1185">Reference proteome</keyword>
<evidence type="ECO:0000256" key="1">
    <source>
        <dbReference type="ARBA" id="ARBA00009235"/>
    </source>
</evidence>
<reference evidence="3 4" key="1">
    <citation type="submission" date="2023-03" db="EMBL/GenBank/DDBJ databases">
        <title>Bacillus Genome Sequencing.</title>
        <authorList>
            <person name="Dunlap C."/>
        </authorList>
    </citation>
    <scope>NUCLEOTIDE SEQUENCE [LARGE SCALE GENOMIC DNA]</scope>
    <source>
        <strain evidence="3 4">NRS-52</strain>
    </source>
</reference>